<organism evidence="1 2">
    <name type="scientific">Plantactinospora veratri</name>
    <dbReference type="NCBI Taxonomy" id="1436122"/>
    <lineage>
        <taxon>Bacteria</taxon>
        <taxon>Bacillati</taxon>
        <taxon>Actinomycetota</taxon>
        <taxon>Actinomycetes</taxon>
        <taxon>Micromonosporales</taxon>
        <taxon>Micromonosporaceae</taxon>
        <taxon>Plantactinospora</taxon>
    </lineage>
</organism>
<comment type="caution">
    <text evidence="1">The sequence shown here is derived from an EMBL/GenBank/DDBJ whole genome shotgun (WGS) entry which is preliminary data.</text>
</comment>
<evidence type="ECO:0000313" key="1">
    <source>
        <dbReference type="EMBL" id="MEE6309237.1"/>
    </source>
</evidence>
<gene>
    <name evidence="1" type="ORF">V1634_20575</name>
</gene>
<dbReference type="Proteomes" id="UP001339911">
    <property type="component" value="Unassembled WGS sequence"/>
</dbReference>
<proteinExistence type="predicted"/>
<evidence type="ECO:0008006" key="3">
    <source>
        <dbReference type="Google" id="ProtNLM"/>
    </source>
</evidence>
<dbReference type="RefSeq" id="WP_331209521.1">
    <property type="nucleotide sequence ID" value="NZ_JAZGQL010000015.1"/>
</dbReference>
<dbReference type="EMBL" id="JAZGQL010000015">
    <property type="protein sequence ID" value="MEE6309237.1"/>
    <property type="molecule type" value="Genomic_DNA"/>
</dbReference>
<reference evidence="1 2" key="1">
    <citation type="submission" date="2024-01" db="EMBL/GenBank/DDBJ databases">
        <title>Genome insights into Plantactinospora veratri sp. nov.</title>
        <authorList>
            <person name="Wang L."/>
        </authorList>
    </citation>
    <scope>NUCLEOTIDE SEQUENCE [LARGE SCALE GENOMIC DNA]</scope>
    <source>
        <strain evidence="1 2">NEAU-FHS4</strain>
    </source>
</reference>
<protein>
    <recommendedName>
        <fullName evidence="3">PE domain-containing protein</fullName>
    </recommendedName>
</protein>
<name>A0ABU7SH39_9ACTN</name>
<sequence>MGDEVRADPVEIVRVAQSYLDNSTELASALRAVRADAVLSPADFGRVSPAGQLNDAYNTMAGSAGTAVERVIGVLEVDNESLLQVAFAYRQSDERAAERHRRDHRNIPI</sequence>
<keyword evidence="2" id="KW-1185">Reference proteome</keyword>
<accession>A0ABU7SH39</accession>
<evidence type="ECO:0000313" key="2">
    <source>
        <dbReference type="Proteomes" id="UP001339911"/>
    </source>
</evidence>